<dbReference type="EMBL" id="AP012338">
    <property type="protein sequence ID" value="BAM04209.1"/>
    <property type="molecule type" value="Genomic_DNA"/>
</dbReference>
<dbReference type="AlphaFoldDB" id="I0IG21"/>
<organism evidence="2 3">
    <name type="scientific">Phycisphaera mikurensis (strain NBRC 102666 / KCTC 22515 / FYK2301M01)</name>
    <dbReference type="NCBI Taxonomy" id="1142394"/>
    <lineage>
        <taxon>Bacteria</taxon>
        <taxon>Pseudomonadati</taxon>
        <taxon>Planctomycetota</taxon>
        <taxon>Phycisphaerae</taxon>
        <taxon>Phycisphaerales</taxon>
        <taxon>Phycisphaeraceae</taxon>
        <taxon>Phycisphaera</taxon>
    </lineage>
</organism>
<accession>I0IG21</accession>
<gene>
    <name evidence="2" type="ordered locus">PSMK_20500</name>
</gene>
<evidence type="ECO:0000313" key="2">
    <source>
        <dbReference type="EMBL" id="BAM04209.1"/>
    </source>
</evidence>
<evidence type="ECO:0000313" key="3">
    <source>
        <dbReference type="Proteomes" id="UP000007881"/>
    </source>
</evidence>
<dbReference type="HOGENOM" id="CLU_3064600_0_0_0"/>
<proteinExistence type="predicted"/>
<keyword evidence="3" id="KW-1185">Reference proteome</keyword>
<name>I0IG21_PHYMF</name>
<reference evidence="2 3" key="1">
    <citation type="submission" date="2012-02" db="EMBL/GenBank/DDBJ databases">
        <title>Complete genome sequence of Phycisphaera mikurensis NBRC 102666.</title>
        <authorList>
            <person name="Ankai A."/>
            <person name="Hosoyama A."/>
            <person name="Terui Y."/>
            <person name="Sekine M."/>
            <person name="Fukai R."/>
            <person name="Kato Y."/>
            <person name="Nakamura S."/>
            <person name="Yamada-Narita S."/>
            <person name="Kawakoshi A."/>
            <person name="Fukunaga Y."/>
            <person name="Yamazaki S."/>
            <person name="Fujita N."/>
        </authorList>
    </citation>
    <scope>NUCLEOTIDE SEQUENCE [LARGE SCALE GENOMIC DNA]</scope>
    <source>
        <strain evidence="3">NBRC 102666 / KCTC 22515 / FYK2301M01</strain>
    </source>
</reference>
<dbReference type="Proteomes" id="UP000007881">
    <property type="component" value="Chromosome"/>
</dbReference>
<feature type="compositionally biased region" description="Basic and acidic residues" evidence="1">
    <location>
        <begin position="10"/>
        <end position="30"/>
    </location>
</feature>
<protein>
    <submittedName>
        <fullName evidence="2">Uncharacterized protein</fullName>
    </submittedName>
</protein>
<dbReference type="KEGG" id="phm:PSMK_20500"/>
<evidence type="ECO:0000256" key="1">
    <source>
        <dbReference type="SAM" id="MobiDB-lite"/>
    </source>
</evidence>
<feature type="region of interest" description="Disordered" evidence="1">
    <location>
        <begin position="1"/>
        <end position="53"/>
    </location>
</feature>
<sequence>MGAGHPLRGSSEEERKRRSGEVSKEKEHDPLFLTSSLPLNLSSSLADPRSGSC</sequence>
<feature type="compositionally biased region" description="Low complexity" evidence="1">
    <location>
        <begin position="31"/>
        <end position="45"/>
    </location>
</feature>